<keyword evidence="12" id="KW-0472">Membrane</keyword>
<evidence type="ECO:0000256" key="3">
    <source>
        <dbReference type="ARBA" id="ARBA00004406"/>
    </source>
</evidence>
<evidence type="ECO:0000256" key="9">
    <source>
        <dbReference type="ARBA" id="ARBA00023002"/>
    </source>
</evidence>
<keyword evidence="7" id="KW-0256">Endoplasmic reticulum</keyword>
<dbReference type="FunFam" id="1.10.630.10:FF:000042">
    <property type="entry name" value="Cytochrome P450"/>
    <property type="match status" value="1"/>
</dbReference>
<comment type="subcellular location">
    <subcellularLocation>
        <location evidence="3">Endoplasmic reticulum membrane</location>
        <topology evidence="3">Peripheral membrane protein</topology>
    </subcellularLocation>
    <subcellularLocation>
        <location evidence="2">Microsome membrane</location>
        <topology evidence="2">Peripheral membrane protein</topology>
    </subcellularLocation>
</comment>
<dbReference type="CDD" id="cd11056">
    <property type="entry name" value="CYP6-like"/>
    <property type="match status" value="1"/>
</dbReference>
<evidence type="ECO:0000256" key="13">
    <source>
        <dbReference type="PIRSR" id="PIRSR602402-1"/>
    </source>
</evidence>
<keyword evidence="5 13" id="KW-0349">Heme</keyword>
<dbReference type="SUPFAM" id="SSF48264">
    <property type="entry name" value="Cytochrome P450"/>
    <property type="match status" value="1"/>
</dbReference>
<feature type="binding site" description="axial binding residue" evidence="13">
    <location>
        <position position="433"/>
    </location>
    <ligand>
        <name>heme</name>
        <dbReference type="ChEBI" id="CHEBI:30413"/>
    </ligand>
    <ligandPart>
        <name>Fe</name>
        <dbReference type="ChEBI" id="CHEBI:18248"/>
    </ligandPart>
</feature>
<evidence type="ECO:0000256" key="6">
    <source>
        <dbReference type="ARBA" id="ARBA00022723"/>
    </source>
</evidence>
<dbReference type="InterPro" id="IPR017972">
    <property type="entry name" value="Cyt_P450_CS"/>
</dbReference>
<dbReference type="InterPro" id="IPR001128">
    <property type="entry name" value="Cyt_P450"/>
</dbReference>
<evidence type="ECO:0000256" key="1">
    <source>
        <dbReference type="ARBA" id="ARBA00001971"/>
    </source>
</evidence>
<evidence type="ECO:0000313" key="15">
    <source>
        <dbReference type="EMBL" id="JAV67965.1"/>
    </source>
</evidence>
<evidence type="ECO:0000256" key="4">
    <source>
        <dbReference type="ARBA" id="ARBA00010617"/>
    </source>
</evidence>
<dbReference type="GO" id="GO:0016705">
    <property type="term" value="F:oxidoreductase activity, acting on paired donors, with incorporation or reduction of molecular oxygen"/>
    <property type="evidence" value="ECO:0007669"/>
    <property type="project" value="InterPro"/>
</dbReference>
<sequence length="490" mass="57404">MILLTIATALLIGTCAIVHYFKNKYKYWESRGVPYDKPTLFFGSFWRFFFERDNLNKYLERTGKKYDSPYFGFFIFTKPILVIQDIEIAKRIFVKDFVSFPNKLFFPDKHYDPIFNNSLINLRGEDWRYMRRKLSPVFTTGKIKTMLEIIDECSDRLTRYLTNIPDGDLEVTEVASRFAADVISLCMFGVKCDCYQKQVHNFQYYGENILTKGTIGVIITVAYIFVHFAVKIFKFTYFNPEGVKYFRGVFTDIFNERKEQYLKRNDLVDILLDLKRSDGNNGRFVHDDTQLLAQAIAFSFAGQETTSSILSFTLHELSLNNSIQDRLRQEIVEISNRYGNLNYRGLHEMKYLSMVVNETLRKHPLTTFVQREALDDYTFPETGLQLERGTGIIVPLKSFHYDPKYFPNPEIYDPERFREQDTHMAFGIGPRGCIGKRFALVTIKMALVNILKKFKVERNAETRETIPINSPLIFRPENCVNVRFTHLSET</sequence>
<dbReference type="PANTHER" id="PTHR24292">
    <property type="entry name" value="CYTOCHROME P450"/>
    <property type="match status" value="1"/>
</dbReference>
<dbReference type="Pfam" id="PF00067">
    <property type="entry name" value="p450"/>
    <property type="match status" value="1"/>
</dbReference>
<dbReference type="PRINTS" id="PR00464">
    <property type="entry name" value="EP450II"/>
</dbReference>
<comment type="similarity">
    <text evidence="4 14">Belongs to the cytochrome P450 family.</text>
</comment>
<keyword evidence="9 14" id="KW-0560">Oxidoreductase</keyword>
<evidence type="ECO:0008006" key="16">
    <source>
        <dbReference type="Google" id="ProtNLM"/>
    </source>
</evidence>
<evidence type="ECO:0000256" key="11">
    <source>
        <dbReference type="ARBA" id="ARBA00023033"/>
    </source>
</evidence>
<accession>A0A1Y1L7Q6</accession>
<dbReference type="Gene3D" id="1.10.630.10">
    <property type="entry name" value="Cytochrome P450"/>
    <property type="match status" value="1"/>
</dbReference>
<dbReference type="PANTHER" id="PTHR24292:SF45">
    <property type="entry name" value="CYTOCHROME P450 6G1-RELATED"/>
    <property type="match status" value="1"/>
</dbReference>
<dbReference type="GO" id="GO:0005506">
    <property type="term" value="F:iron ion binding"/>
    <property type="evidence" value="ECO:0007669"/>
    <property type="project" value="InterPro"/>
</dbReference>
<name>A0A1Y1L7Q6_PHOPY</name>
<proteinExistence type="inferred from homology"/>
<keyword evidence="10 13" id="KW-0408">Iron</keyword>
<evidence type="ECO:0000256" key="5">
    <source>
        <dbReference type="ARBA" id="ARBA00022617"/>
    </source>
</evidence>
<evidence type="ECO:0000256" key="12">
    <source>
        <dbReference type="ARBA" id="ARBA00023136"/>
    </source>
</evidence>
<dbReference type="PRINTS" id="PR00385">
    <property type="entry name" value="P450"/>
</dbReference>
<reference evidence="15" key="1">
    <citation type="journal article" date="2016" name="Sci. Rep.">
        <title>Molecular characterization of firefly nuptial gifts: a multi-omics approach sheds light on postcopulatory sexual selection.</title>
        <authorList>
            <person name="Al-Wathiqui N."/>
            <person name="Fallon T.R."/>
            <person name="South A."/>
            <person name="Weng J.K."/>
            <person name="Lewis S.M."/>
        </authorList>
    </citation>
    <scope>NUCLEOTIDE SEQUENCE</scope>
</reference>
<keyword evidence="11 14" id="KW-0503">Monooxygenase</keyword>
<dbReference type="GO" id="GO:0005789">
    <property type="term" value="C:endoplasmic reticulum membrane"/>
    <property type="evidence" value="ECO:0007669"/>
    <property type="project" value="UniProtKB-SubCell"/>
</dbReference>
<dbReference type="EMBL" id="GEZM01066314">
    <property type="protein sequence ID" value="JAV67965.1"/>
    <property type="molecule type" value="Transcribed_RNA"/>
</dbReference>
<evidence type="ECO:0000256" key="8">
    <source>
        <dbReference type="ARBA" id="ARBA00022848"/>
    </source>
</evidence>
<dbReference type="GO" id="GO:0020037">
    <property type="term" value="F:heme binding"/>
    <property type="evidence" value="ECO:0007669"/>
    <property type="project" value="InterPro"/>
</dbReference>
<dbReference type="GO" id="GO:0004497">
    <property type="term" value="F:monooxygenase activity"/>
    <property type="evidence" value="ECO:0007669"/>
    <property type="project" value="UniProtKB-KW"/>
</dbReference>
<organism evidence="15">
    <name type="scientific">Photinus pyralis</name>
    <name type="common">Common eastern firefly</name>
    <name type="synonym">Lampyris pyralis</name>
    <dbReference type="NCBI Taxonomy" id="7054"/>
    <lineage>
        <taxon>Eukaryota</taxon>
        <taxon>Metazoa</taxon>
        <taxon>Ecdysozoa</taxon>
        <taxon>Arthropoda</taxon>
        <taxon>Hexapoda</taxon>
        <taxon>Insecta</taxon>
        <taxon>Pterygota</taxon>
        <taxon>Neoptera</taxon>
        <taxon>Endopterygota</taxon>
        <taxon>Coleoptera</taxon>
        <taxon>Polyphaga</taxon>
        <taxon>Elateriformia</taxon>
        <taxon>Elateroidea</taxon>
        <taxon>Lampyridae</taxon>
        <taxon>Lampyrinae</taxon>
        <taxon>Photinus</taxon>
    </lineage>
</organism>
<evidence type="ECO:0000256" key="14">
    <source>
        <dbReference type="RuleBase" id="RU000461"/>
    </source>
</evidence>
<dbReference type="PROSITE" id="PS00086">
    <property type="entry name" value="CYTOCHROME_P450"/>
    <property type="match status" value="1"/>
</dbReference>
<protein>
    <recommendedName>
        <fullName evidence="16">Cytochrome P450</fullName>
    </recommendedName>
</protein>
<keyword evidence="6 13" id="KW-0479">Metal-binding</keyword>
<dbReference type="InterPro" id="IPR002402">
    <property type="entry name" value="Cyt_P450_E_grp-II"/>
</dbReference>
<evidence type="ECO:0000256" key="10">
    <source>
        <dbReference type="ARBA" id="ARBA00023004"/>
    </source>
</evidence>
<evidence type="ECO:0000256" key="7">
    <source>
        <dbReference type="ARBA" id="ARBA00022824"/>
    </source>
</evidence>
<keyword evidence="8" id="KW-0492">Microsome</keyword>
<dbReference type="AlphaFoldDB" id="A0A1Y1L7Q6"/>
<evidence type="ECO:0000256" key="2">
    <source>
        <dbReference type="ARBA" id="ARBA00004174"/>
    </source>
</evidence>
<dbReference type="InterPro" id="IPR036396">
    <property type="entry name" value="Cyt_P450_sf"/>
</dbReference>
<dbReference type="InterPro" id="IPR050476">
    <property type="entry name" value="Insect_CytP450_Detox"/>
</dbReference>
<comment type="cofactor">
    <cofactor evidence="1 13">
        <name>heme</name>
        <dbReference type="ChEBI" id="CHEBI:30413"/>
    </cofactor>
</comment>